<organism evidence="1 2">
    <name type="scientific">Cytobacillus gottheilii</name>
    <dbReference type="NCBI Taxonomy" id="859144"/>
    <lineage>
        <taxon>Bacteria</taxon>
        <taxon>Bacillati</taxon>
        <taxon>Bacillota</taxon>
        <taxon>Bacilli</taxon>
        <taxon>Bacillales</taxon>
        <taxon>Bacillaceae</taxon>
        <taxon>Cytobacillus</taxon>
    </lineage>
</organism>
<keyword evidence="2" id="KW-1185">Reference proteome</keyword>
<name>A0ABX8FG48_9BACI</name>
<dbReference type="Pfam" id="PF10844">
    <property type="entry name" value="DUF2577"/>
    <property type="match status" value="1"/>
</dbReference>
<evidence type="ECO:0000313" key="2">
    <source>
        <dbReference type="Proteomes" id="UP000679247"/>
    </source>
</evidence>
<accession>A0ABX8FG48</accession>
<dbReference type="RefSeq" id="WP_214478357.1">
    <property type="nucleotide sequence ID" value="NZ_CP071709.1"/>
</dbReference>
<reference evidence="1 2" key="1">
    <citation type="submission" date="2021-03" db="EMBL/GenBank/DDBJ databases">
        <title>The first data on the complete genome of the tetrodotoxin-producing bacterium.</title>
        <authorList>
            <person name="Melnikova D.I."/>
            <person name="Nijland R."/>
            <person name="Magarlamov T.Y."/>
        </authorList>
    </citation>
    <scope>NUCLEOTIDE SEQUENCE [LARGE SCALE GENOMIC DNA]</scope>
    <source>
        <strain evidence="1 2">1839</strain>
    </source>
</reference>
<dbReference type="EMBL" id="CP071709">
    <property type="protein sequence ID" value="QVY62993.1"/>
    <property type="molecule type" value="Genomic_DNA"/>
</dbReference>
<proteinExistence type="predicted"/>
<evidence type="ECO:0008006" key="3">
    <source>
        <dbReference type="Google" id="ProtNLM"/>
    </source>
</evidence>
<sequence length="91" mass="9904">MSKLEGNGAARIIQLMSRHGHNTDVNVELGTVISAPPSIVIRLDGDNFELDKDDIMVGFGVSTSLIEGDRVIVLSAKNSQQYFVLDKAVIY</sequence>
<gene>
    <name evidence="1" type="ORF">J1899_08115</name>
</gene>
<evidence type="ECO:0000313" key="1">
    <source>
        <dbReference type="EMBL" id="QVY62993.1"/>
    </source>
</evidence>
<protein>
    <recommendedName>
        <fullName evidence="3">DUF2577 domain-containing protein</fullName>
    </recommendedName>
</protein>
<dbReference type="InterPro" id="IPR022555">
    <property type="entry name" value="DUF2577"/>
</dbReference>
<dbReference type="Proteomes" id="UP000679247">
    <property type="component" value="Chromosome"/>
</dbReference>